<reference evidence="2" key="1">
    <citation type="submission" date="2009-05" db="EMBL/GenBank/DDBJ databases">
        <authorList>
            <person name="Harkins D.M."/>
            <person name="DeShazer D."/>
            <person name="Woods D.E."/>
            <person name="Brinkac L.M."/>
            <person name="Brown K.A."/>
            <person name="Hung G.C."/>
            <person name="Tuanyok A."/>
            <person name="Zhang B."/>
            <person name="Nierman W.C."/>
        </authorList>
    </citation>
    <scope>NUCLEOTIDE SEQUENCE [LARGE SCALE GENOMIC DNA]</scope>
    <source>
        <strain evidence="2">1710a</strain>
    </source>
</reference>
<dbReference type="PANTHER" id="PTHR43190:SF3">
    <property type="entry name" value="N-ACETYL-D-GLUCOSAMINE KINASE"/>
    <property type="match status" value="1"/>
</dbReference>
<protein>
    <submittedName>
        <fullName evidence="2">BadF/BadG/BcrA/BcrD ATPase family protein</fullName>
    </submittedName>
</protein>
<dbReference type="InterPro" id="IPR052519">
    <property type="entry name" value="Euk-type_GlcNAc_Kinase"/>
</dbReference>
<dbReference type="Pfam" id="PF01869">
    <property type="entry name" value="BcrAD_BadFG"/>
    <property type="match status" value="1"/>
</dbReference>
<sequence>MHQWHFDGSTELKQAMGNDIFLIGIDGGGTGTRAVLADARGRELAQGSAGPSGLALGIEAAWRSIEAASAEACARAGVAFDWRHCVLGCGLAGVNHRAWLNAFRASAPLAALAIESDAYTTVVGAHGGAPGVIVALGTGSIAAALDASGACRIAGGYGFPSGDEASGAWLGLRALSYAQQALDGRAPLDALARALVAHTGAPDRDALIVWSCEANQTAYAQLAPIVLAHRDHPAAAHWIEQAGIEIGRMIDALDPAAALPVALCGGLAQALASAVPEPHGARLVAPQADSAHGALRLAEREAARLGLTAPR</sequence>
<dbReference type="AlphaFoldDB" id="A0A0E1VZN8"/>
<feature type="domain" description="ATPase BadF/BadG/BcrA/BcrD type" evidence="1">
    <location>
        <begin position="23"/>
        <end position="297"/>
    </location>
</feature>
<dbReference type="PANTHER" id="PTHR43190">
    <property type="entry name" value="N-ACETYL-D-GLUCOSAMINE KINASE"/>
    <property type="match status" value="1"/>
</dbReference>
<dbReference type="EMBL" id="CM000832">
    <property type="protein sequence ID" value="EET06415.1"/>
    <property type="molecule type" value="Genomic_DNA"/>
</dbReference>
<dbReference type="Proteomes" id="UP000001812">
    <property type="component" value="Chromosome I"/>
</dbReference>
<accession>A0A0E1VZN8</accession>
<dbReference type="InterPro" id="IPR043129">
    <property type="entry name" value="ATPase_NBD"/>
</dbReference>
<dbReference type="InterPro" id="IPR002731">
    <property type="entry name" value="ATPase_BadF"/>
</dbReference>
<evidence type="ECO:0000259" key="1">
    <source>
        <dbReference type="Pfam" id="PF01869"/>
    </source>
</evidence>
<dbReference type="SUPFAM" id="SSF53067">
    <property type="entry name" value="Actin-like ATPase domain"/>
    <property type="match status" value="2"/>
</dbReference>
<evidence type="ECO:0000313" key="2">
    <source>
        <dbReference type="EMBL" id="EET06415.1"/>
    </source>
</evidence>
<organism evidence="2">
    <name type="scientific">Burkholderia pseudomallei 1710a</name>
    <dbReference type="NCBI Taxonomy" id="320371"/>
    <lineage>
        <taxon>Bacteria</taxon>
        <taxon>Pseudomonadati</taxon>
        <taxon>Pseudomonadota</taxon>
        <taxon>Betaproteobacteria</taxon>
        <taxon>Burkholderiales</taxon>
        <taxon>Burkholderiaceae</taxon>
        <taxon>Burkholderia</taxon>
        <taxon>pseudomallei group</taxon>
    </lineage>
</organism>
<proteinExistence type="predicted"/>
<dbReference type="Gene3D" id="3.30.420.40">
    <property type="match status" value="2"/>
</dbReference>
<gene>
    <name evidence="2" type="ORF">BURPS1710A_0124</name>
</gene>
<dbReference type="HOGENOM" id="CLU_016274_2_0_4"/>
<dbReference type="CDD" id="cd24082">
    <property type="entry name" value="ASKHA_NBD_GspK-like"/>
    <property type="match status" value="1"/>
</dbReference>
<name>A0A0E1VZN8_BURPE</name>